<evidence type="ECO:0000313" key="1">
    <source>
        <dbReference type="EMBL" id="OGZ54742.1"/>
    </source>
</evidence>
<dbReference type="Proteomes" id="UP000179106">
    <property type="component" value="Unassembled WGS sequence"/>
</dbReference>
<accession>A0A1G2GX29</accession>
<name>A0A1G2GX29_9BACT</name>
<dbReference type="STRING" id="1802126.A3B25_01640"/>
<sequence>MKNIIIVTSIAVFMVGVLLWGKAGRTSPAESAALATGSTAATIADSIPPYDFGSVSMLKGSVEHEFAITNTTAVDLAVTKVETSCMCTRAVLQLPDGKEIGPFGMPGHGFAPTLDAIIRPGENFIVRVIFDPAAHGPAGIGRIERAVTLGTSKGPITMQFSATVTP</sequence>
<dbReference type="AlphaFoldDB" id="A0A1G2GX29"/>
<evidence type="ECO:0008006" key="3">
    <source>
        <dbReference type="Google" id="ProtNLM"/>
    </source>
</evidence>
<organism evidence="1 2">
    <name type="scientific">Candidatus Ryanbacteria bacterium RIFCSPLOWO2_01_FULL_48_26</name>
    <dbReference type="NCBI Taxonomy" id="1802126"/>
    <lineage>
        <taxon>Bacteria</taxon>
        <taxon>Candidatus Ryaniibacteriota</taxon>
    </lineage>
</organism>
<reference evidence="1 2" key="1">
    <citation type="journal article" date="2016" name="Nat. Commun.">
        <title>Thousands of microbial genomes shed light on interconnected biogeochemical processes in an aquifer system.</title>
        <authorList>
            <person name="Anantharaman K."/>
            <person name="Brown C.T."/>
            <person name="Hug L.A."/>
            <person name="Sharon I."/>
            <person name="Castelle C.J."/>
            <person name="Probst A.J."/>
            <person name="Thomas B.C."/>
            <person name="Singh A."/>
            <person name="Wilkins M.J."/>
            <person name="Karaoz U."/>
            <person name="Brodie E.L."/>
            <person name="Williams K.H."/>
            <person name="Hubbard S.S."/>
            <person name="Banfield J.F."/>
        </authorList>
    </citation>
    <scope>NUCLEOTIDE SEQUENCE [LARGE SCALE GENOMIC DNA]</scope>
</reference>
<proteinExistence type="predicted"/>
<dbReference type="Pfam" id="PF07610">
    <property type="entry name" value="DUF1573"/>
    <property type="match status" value="1"/>
</dbReference>
<comment type="caution">
    <text evidence="1">The sequence shown here is derived from an EMBL/GenBank/DDBJ whole genome shotgun (WGS) entry which is preliminary data.</text>
</comment>
<dbReference type="Gene3D" id="2.60.40.10">
    <property type="entry name" value="Immunoglobulins"/>
    <property type="match status" value="1"/>
</dbReference>
<dbReference type="InterPro" id="IPR011467">
    <property type="entry name" value="DUF1573"/>
</dbReference>
<dbReference type="InterPro" id="IPR013783">
    <property type="entry name" value="Ig-like_fold"/>
</dbReference>
<gene>
    <name evidence="1" type="ORF">A3B25_01640</name>
</gene>
<protein>
    <recommendedName>
        <fullName evidence="3">DUF1573 domain-containing protein</fullName>
    </recommendedName>
</protein>
<evidence type="ECO:0000313" key="2">
    <source>
        <dbReference type="Proteomes" id="UP000179106"/>
    </source>
</evidence>
<dbReference type="EMBL" id="MHNW01000002">
    <property type="protein sequence ID" value="OGZ54742.1"/>
    <property type="molecule type" value="Genomic_DNA"/>
</dbReference>